<evidence type="ECO:0000313" key="2">
    <source>
        <dbReference type="EMBL" id="CAB4000890.1"/>
    </source>
</evidence>
<evidence type="ECO:0000259" key="1">
    <source>
        <dbReference type="Pfam" id="PF14040"/>
    </source>
</evidence>
<organism evidence="2 3">
    <name type="scientific">Paramuricea clavata</name>
    <name type="common">Red gorgonian</name>
    <name type="synonym">Violescent sea-whip</name>
    <dbReference type="NCBI Taxonomy" id="317549"/>
    <lineage>
        <taxon>Eukaryota</taxon>
        <taxon>Metazoa</taxon>
        <taxon>Cnidaria</taxon>
        <taxon>Anthozoa</taxon>
        <taxon>Octocorallia</taxon>
        <taxon>Malacalcyonacea</taxon>
        <taxon>Plexauridae</taxon>
        <taxon>Paramuricea</taxon>
    </lineage>
</organism>
<dbReference type="InterPro" id="IPR029476">
    <property type="entry name" value="DNase_NucA_NucB"/>
</dbReference>
<protein>
    <recommendedName>
        <fullName evidence="1">Deoxyribonuclease NucA/NucB domain-containing protein</fullName>
    </recommendedName>
</protein>
<dbReference type="Pfam" id="PF14040">
    <property type="entry name" value="DNase_NucA_NucB"/>
    <property type="match status" value="1"/>
</dbReference>
<sequence length="107" mass="11887">MPKVCDNIARAIKGGKPTRLHRITDRKAINKNARVAECTGKKCTQYPFATTREGGKGAFVKSVPTDEIPFQKYILTHFYRNENVGNGGCFNVKLDQSTRRPTSTLVG</sequence>
<name>A0A6S7HD10_PARCT</name>
<dbReference type="Proteomes" id="UP001152795">
    <property type="component" value="Unassembled WGS sequence"/>
</dbReference>
<gene>
    <name evidence="2" type="ORF">PACLA_8A080353</name>
</gene>
<proteinExistence type="predicted"/>
<comment type="caution">
    <text evidence="2">The sequence shown here is derived from an EMBL/GenBank/DDBJ whole genome shotgun (WGS) entry which is preliminary data.</text>
</comment>
<dbReference type="EMBL" id="CACRXK020003952">
    <property type="protein sequence ID" value="CAB4000890.1"/>
    <property type="molecule type" value="Genomic_DNA"/>
</dbReference>
<accession>A0A6S7HD10</accession>
<dbReference type="OrthoDB" id="10049943at2759"/>
<feature type="domain" description="Deoxyribonuclease NucA/NucB" evidence="1">
    <location>
        <begin position="27"/>
        <end position="92"/>
    </location>
</feature>
<reference evidence="2" key="1">
    <citation type="submission" date="2020-04" db="EMBL/GenBank/DDBJ databases">
        <authorList>
            <person name="Alioto T."/>
            <person name="Alioto T."/>
            <person name="Gomez Garrido J."/>
        </authorList>
    </citation>
    <scope>NUCLEOTIDE SEQUENCE</scope>
    <source>
        <strain evidence="2">A484AB</strain>
    </source>
</reference>
<dbReference type="AlphaFoldDB" id="A0A6S7HD10"/>
<keyword evidence="3" id="KW-1185">Reference proteome</keyword>
<evidence type="ECO:0000313" key="3">
    <source>
        <dbReference type="Proteomes" id="UP001152795"/>
    </source>
</evidence>